<evidence type="ECO:0000256" key="1">
    <source>
        <dbReference type="ARBA" id="ARBA00022798"/>
    </source>
</evidence>
<dbReference type="InterPro" id="IPR036388">
    <property type="entry name" value="WH-like_DNA-bd_sf"/>
</dbReference>
<dbReference type="GO" id="GO:0003700">
    <property type="term" value="F:DNA-binding transcription factor activity"/>
    <property type="evidence" value="ECO:0007669"/>
    <property type="project" value="TreeGrafter"/>
</dbReference>
<evidence type="ECO:0000259" key="7">
    <source>
        <dbReference type="PROSITE" id="PS51077"/>
    </source>
</evidence>
<organism evidence="9 10">
    <name type="scientific">Tamaricihabitans halophyticus</name>
    <dbReference type="NCBI Taxonomy" id="1262583"/>
    <lineage>
        <taxon>Bacteria</taxon>
        <taxon>Bacillati</taxon>
        <taxon>Actinomycetota</taxon>
        <taxon>Actinomycetes</taxon>
        <taxon>Pseudonocardiales</taxon>
        <taxon>Pseudonocardiaceae</taxon>
        <taxon>Tamaricihabitans</taxon>
    </lineage>
</organism>
<proteinExistence type="predicted"/>
<dbReference type="Proteomes" id="UP000294911">
    <property type="component" value="Unassembled WGS sequence"/>
</dbReference>
<evidence type="ECO:0000313" key="9">
    <source>
        <dbReference type="EMBL" id="TCP50031.1"/>
    </source>
</evidence>
<comment type="caution">
    <text evidence="9">The sequence shown here is derived from an EMBL/GenBank/DDBJ whole genome shotgun (WGS) entry which is preliminary data.</text>
</comment>
<evidence type="ECO:0000256" key="4">
    <source>
        <dbReference type="ARBA" id="ARBA00023163"/>
    </source>
</evidence>
<dbReference type="SUPFAM" id="SSF55781">
    <property type="entry name" value="GAF domain-like"/>
    <property type="match status" value="1"/>
</dbReference>
<dbReference type="InterPro" id="IPR005471">
    <property type="entry name" value="Tscrpt_reg_IclR_N"/>
</dbReference>
<dbReference type="FunFam" id="1.10.10.10:FF:000056">
    <property type="entry name" value="IclR family transcriptional regulator"/>
    <property type="match status" value="1"/>
</dbReference>
<dbReference type="Pfam" id="PF09339">
    <property type="entry name" value="HTH_IclR"/>
    <property type="match status" value="1"/>
</dbReference>
<name>A0A4R2QSK4_9PSEU</name>
<dbReference type="InterPro" id="IPR029016">
    <property type="entry name" value="GAF-like_dom_sf"/>
</dbReference>
<accession>A0A4R2QSK4</accession>
<dbReference type="InterPro" id="IPR014757">
    <property type="entry name" value="Tscrpt_reg_IclR_C"/>
</dbReference>
<protein>
    <recommendedName>
        <fullName evidence="6">Glycerol operon regulatory protein</fullName>
    </recommendedName>
</protein>
<comment type="function">
    <text evidence="5">May be an activator protein for the gylABX operon.</text>
</comment>
<keyword evidence="4" id="KW-0804">Transcription</keyword>
<dbReference type="GO" id="GO:0045892">
    <property type="term" value="P:negative regulation of DNA-templated transcription"/>
    <property type="evidence" value="ECO:0007669"/>
    <property type="project" value="TreeGrafter"/>
</dbReference>
<dbReference type="EMBL" id="SLXQ01000008">
    <property type="protein sequence ID" value="TCP50031.1"/>
    <property type="molecule type" value="Genomic_DNA"/>
</dbReference>
<keyword evidence="10" id="KW-1185">Reference proteome</keyword>
<dbReference type="SUPFAM" id="SSF46785">
    <property type="entry name" value="Winged helix' DNA-binding domain"/>
    <property type="match status" value="1"/>
</dbReference>
<dbReference type="GO" id="GO:0006071">
    <property type="term" value="P:glycerol metabolic process"/>
    <property type="evidence" value="ECO:0007669"/>
    <property type="project" value="UniProtKB-KW"/>
</dbReference>
<feature type="domain" description="IclR-ED" evidence="8">
    <location>
        <begin position="77"/>
        <end position="261"/>
    </location>
</feature>
<dbReference type="RefSeq" id="WP_132878346.1">
    <property type="nucleotide sequence ID" value="NZ_SLXQ01000008.1"/>
</dbReference>
<dbReference type="PROSITE" id="PS51077">
    <property type="entry name" value="HTH_ICLR"/>
    <property type="match status" value="1"/>
</dbReference>
<evidence type="ECO:0000256" key="6">
    <source>
        <dbReference type="ARBA" id="ARBA00070406"/>
    </source>
</evidence>
<gene>
    <name evidence="9" type="ORF">EV191_108118</name>
</gene>
<keyword evidence="3" id="KW-0238">DNA-binding</keyword>
<keyword evidence="2" id="KW-0805">Transcription regulation</keyword>
<dbReference type="PANTHER" id="PTHR30136">
    <property type="entry name" value="HELIX-TURN-HELIX TRANSCRIPTIONAL REGULATOR, ICLR FAMILY"/>
    <property type="match status" value="1"/>
</dbReference>
<dbReference type="Gene3D" id="1.10.10.10">
    <property type="entry name" value="Winged helix-like DNA-binding domain superfamily/Winged helix DNA-binding domain"/>
    <property type="match status" value="1"/>
</dbReference>
<sequence length="281" mass="29800">MSRTAGGERPAGNSVQSIDRAVAILRCFSARTPVLGISEIARSTGLSTSTAHRLLAAMQSNRLIRHTADRRYALGPLLVQVARSGALPATLREAALPEMHALRDATDETVGLHELVSPTERAVIEQVESHQPLRRTYTEIGVPLPLPYGAQGKVLLAFLSPAEREAVLARPLEALAPGSIQDPDVLRAQLPEIRASHWALSLSERTPGIHTVAAPLFDHTQSAIGCLSLSGPTVRLPEDRLTELAPLVRAAAWAISEALGATDAGVRACAEAAASEQPTLS</sequence>
<evidence type="ECO:0000313" key="10">
    <source>
        <dbReference type="Proteomes" id="UP000294911"/>
    </source>
</evidence>
<dbReference type="Pfam" id="PF01614">
    <property type="entry name" value="IclR_C"/>
    <property type="match status" value="1"/>
</dbReference>
<evidence type="ECO:0000256" key="3">
    <source>
        <dbReference type="ARBA" id="ARBA00023125"/>
    </source>
</evidence>
<dbReference type="GO" id="GO:0003677">
    <property type="term" value="F:DNA binding"/>
    <property type="evidence" value="ECO:0007669"/>
    <property type="project" value="UniProtKB-KW"/>
</dbReference>
<dbReference type="OrthoDB" id="8479143at2"/>
<dbReference type="PROSITE" id="PS51078">
    <property type="entry name" value="ICLR_ED"/>
    <property type="match status" value="1"/>
</dbReference>
<feature type="domain" description="HTH iclR-type" evidence="7">
    <location>
        <begin position="15"/>
        <end position="76"/>
    </location>
</feature>
<dbReference type="AlphaFoldDB" id="A0A4R2QSK4"/>
<evidence type="ECO:0000259" key="8">
    <source>
        <dbReference type="PROSITE" id="PS51078"/>
    </source>
</evidence>
<dbReference type="PANTHER" id="PTHR30136:SF24">
    <property type="entry name" value="HTH-TYPE TRANSCRIPTIONAL REPRESSOR ALLR"/>
    <property type="match status" value="1"/>
</dbReference>
<evidence type="ECO:0000256" key="5">
    <source>
        <dbReference type="ARBA" id="ARBA00058938"/>
    </source>
</evidence>
<dbReference type="InterPro" id="IPR050707">
    <property type="entry name" value="HTH_MetabolicPath_Reg"/>
</dbReference>
<keyword evidence="1" id="KW-0319">Glycerol metabolism</keyword>
<dbReference type="InterPro" id="IPR036390">
    <property type="entry name" value="WH_DNA-bd_sf"/>
</dbReference>
<dbReference type="SMART" id="SM00346">
    <property type="entry name" value="HTH_ICLR"/>
    <property type="match status" value="1"/>
</dbReference>
<dbReference type="Gene3D" id="3.30.450.40">
    <property type="match status" value="1"/>
</dbReference>
<evidence type="ECO:0000256" key="2">
    <source>
        <dbReference type="ARBA" id="ARBA00023015"/>
    </source>
</evidence>
<reference evidence="9 10" key="1">
    <citation type="submission" date="2019-03" db="EMBL/GenBank/DDBJ databases">
        <title>Genomic Encyclopedia of Type Strains, Phase IV (KMG-IV): sequencing the most valuable type-strain genomes for metagenomic binning, comparative biology and taxonomic classification.</title>
        <authorList>
            <person name="Goeker M."/>
        </authorList>
    </citation>
    <scope>NUCLEOTIDE SEQUENCE [LARGE SCALE GENOMIC DNA]</scope>
    <source>
        <strain evidence="9 10">DSM 45765</strain>
    </source>
</reference>